<accession>A0A0M0GF31</accession>
<dbReference type="RefSeq" id="WP_053435476.1">
    <property type="nucleotide sequence ID" value="NZ_LGUF01000007.1"/>
</dbReference>
<evidence type="ECO:0000313" key="1">
    <source>
        <dbReference type="EMBL" id="KON88107.1"/>
    </source>
</evidence>
<proteinExistence type="predicted"/>
<dbReference type="EMBL" id="LGUF01000007">
    <property type="protein sequence ID" value="KON88107.1"/>
    <property type="molecule type" value="Genomic_DNA"/>
</dbReference>
<gene>
    <name evidence="1" type="ORF">AF332_15670</name>
</gene>
<reference evidence="2" key="1">
    <citation type="submission" date="2015-07" db="EMBL/GenBank/DDBJ databases">
        <title>Fjat-10036 dsm4.</title>
        <authorList>
            <person name="Liu B."/>
            <person name="Wang J."/>
            <person name="Zhu Y."/>
            <person name="Liu G."/>
            <person name="Chen Q."/>
            <person name="Chen Z."/>
            <person name="Lan J."/>
            <person name="Che J."/>
            <person name="Ge C."/>
            <person name="Shi H."/>
            <person name="Pan Z."/>
            <person name="Liu X."/>
        </authorList>
    </citation>
    <scope>NUCLEOTIDE SEQUENCE [LARGE SCALE GENOMIC DNA]</scope>
    <source>
        <strain evidence="2">DSM 4</strain>
    </source>
</reference>
<dbReference type="Pfam" id="PF13027">
    <property type="entry name" value="DUF3888"/>
    <property type="match status" value="1"/>
</dbReference>
<name>A0A0M0GF31_SPOGL</name>
<organism evidence="1 2">
    <name type="scientific">Sporosarcina globispora</name>
    <name type="common">Bacillus globisporus</name>
    <dbReference type="NCBI Taxonomy" id="1459"/>
    <lineage>
        <taxon>Bacteria</taxon>
        <taxon>Bacillati</taxon>
        <taxon>Bacillota</taxon>
        <taxon>Bacilli</taxon>
        <taxon>Bacillales</taxon>
        <taxon>Caryophanaceae</taxon>
        <taxon>Sporosarcina</taxon>
    </lineage>
</organism>
<keyword evidence="2" id="KW-1185">Reference proteome</keyword>
<dbReference type="InterPro" id="IPR024984">
    <property type="entry name" value="DUF3888"/>
</dbReference>
<dbReference type="Proteomes" id="UP000037109">
    <property type="component" value="Unassembled WGS sequence"/>
</dbReference>
<sequence length="152" mass="17771">MKKLLFFTVVMFLMGVNYIPVSAEKQHKHDSKGMEQAIDHFILDQFSDELKQAVNDFYKKDSIRIQYNWWDKNYDVVELEQWEKGRELSHPYIIKFTVQTYDGNKKGQLGTDTITFGVSPLQFNKELDEKNLTASKVELLNYSHGDPSKGKN</sequence>
<evidence type="ECO:0000313" key="2">
    <source>
        <dbReference type="Proteomes" id="UP000037109"/>
    </source>
</evidence>
<dbReference type="PATRIC" id="fig|1459.3.peg.3397"/>
<dbReference type="OrthoDB" id="2884955at2"/>
<evidence type="ECO:0008006" key="3">
    <source>
        <dbReference type="Google" id="ProtNLM"/>
    </source>
</evidence>
<dbReference type="AlphaFoldDB" id="A0A0M0GF31"/>
<comment type="caution">
    <text evidence="1">The sequence shown here is derived from an EMBL/GenBank/DDBJ whole genome shotgun (WGS) entry which is preliminary data.</text>
</comment>
<protein>
    <recommendedName>
        <fullName evidence="3">DUF3888 domain-containing protein</fullName>
    </recommendedName>
</protein>